<dbReference type="AlphaFoldDB" id="I1E0R4"/>
<evidence type="ECO:0000313" key="2">
    <source>
        <dbReference type="Proteomes" id="UP000004374"/>
    </source>
</evidence>
<organism evidence="1 2">
    <name type="scientific">Rheinheimera nanhaiensis E407-8</name>
    <dbReference type="NCBI Taxonomy" id="562729"/>
    <lineage>
        <taxon>Bacteria</taxon>
        <taxon>Pseudomonadati</taxon>
        <taxon>Pseudomonadota</taxon>
        <taxon>Gammaproteobacteria</taxon>
        <taxon>Chromatiales</taxon>
        <taxon>Chromatiaceae</taxon>
        <taxon>Rheinheimera</taxon>
    </lineage>
</organism>
<dbReference type="EMBL" id="BAFK01000018">
    <property type="protein sequence ID" value="GAB59892.1"/>
    <property type="molecule type" value="Genomic_DNA"/>
</dbReference>
<keyword evidence="2" id="KW-1185">Reference proteome</keyword>
<evidence type="ECO:0000313" key="1">
    <source>
        <dbReference type="EMBL" id="GAB59892.1"/>
    </source>
</evidence>
<protein>
    <submittedName>
        <fullName evidence="1">Uncharacterized protein</fullName>
    </submittedName>
</protein>
<dbReference type="Proteomes" id="UP000004374">
    <property type="component" value="Unassembled WGS sequence"/>
</dbReference>
<gene>
    <name evidence="1" type="ORF">RNAN_2905</name>
</gene>
<reference evidence="1 2" key="1">
    <citation type="journal article" date="2012" name="J. Bacteriol.">
        <title>Genome Sequence of the Protease-Producing Bacterium Rheinheimera nanhaiensis E407-8T, Isolated from Deep-Sea Sediment of the South China Sea.</title>
        <authorList>
            <person name="Zhang X.-Y."/>
            <person name="Zhang Y.-J."/>
            <person name="Qin Q.-L."/>
            <person name="Xie B.-B."/>
            <person name="Chen X.-L."/>
            <person name="Zhou B.-C."/>
            <person name="Zhang Y.-Z."/>
        </authorList>
    </citation>
    <scope>NUCLEOTIDE SEQUENCE [LARGE SCALE GENOMIC DNA]</scope>
    <source>
        <strain evidence="1 2">E407-8</strain>
    </source>
</reference>
<proteinExistence type="predicted"/>
<name>I1E0R4_9GAMM</name>
<comment type="caution">
    <text evidence="1">The sequence shown here is derived from an EMBL/GenBank/DDBJ whole genome shotgun (WGS) entry which is preliminary data.</text>
</comment>
<accession>I1E0R4</accession>
<sequence>MPLLAIATADTSAKTTYLLIDCLKIKTGLLCRFISHL</sequence>